<reference evidence="1 2" key="1">
    <citation type="submission" date="2023-07" db="EMBL/GenBank/DDBJ databases">
        <authorList>
            <person name="Lian W.-H."/>
        </authorList>
    </citation>
    <scope>NUCLEOTIDE SEQUENCE [LARGE SCALE GENOMIC DNA]</scope>
    <source>
        <strain evidence="1 2">SYSU DXS3180</strain>
    </source>
</reference>
<dbReference type="InterPro" id="IPR023198">
    <property type="entry name" value="PGP-like_dom2"/>
</dbReference>
<name>A0ABV3ZPP1_9BACT</name>
<protein>
    <submittedName>
        <fullName evidence="1">Phosphonatase-like hydrolase</fullName>
    </submittedName>
</protein>
<evidence type="ECO:0000313" key="2">
    <source>
        <dbReference type="Proteomes" id="UP001560573"/>
    </source>
</evidence>
<dbReference type="InterPro" id="IPR022468">
    <property type="entry name" value="PhnX-like"/>
</dbReference>
<dbReference type="SFLD" id="SFLDG01129">
    <property type="entry name" value="C1.5:_HAD__Beta-PGM__Phosphata"/>
    <property type="match status" value="1"/>
</dbReference>
<dbReference type="SFLD" id="SFLDG01135">
    <property type="entry name" value="C1.5.6:_HAD__Beta-PGM__Phospha"/>
    <property type="match status" value="1"/>
</dbReference>
<dbReference type="InterPro" id="IPR036412">
    <property type="entry name" value="HAD-like_sf"/>
</dbReference>
<sequence>MITMVVFDMAGTTVDENNVVYKTVREAINEEGFDFSLEQVLEVGAGKEKLQAIKSVLALVGKQDDNLANKIFENFRQKLENAYRTQDIFEQSNATRLFHTLKQQGIKVVLNTGYNRETAETLVEKIGWKIGDDIDALVTASDVGENRPKPDMILYAMKQLGVSDAKEVIKVGDSSIDVEEGKNAGCSINIGITTGAHTYEQLKAADPEYIINDLLELLPIVKTANESARSEKAGA</sequence>
<dbReference type="SUPFAM" id="SSF56784">
    <property type="entry name" value="HAD-like"/>
    <property type="match status" value="1"/>
</dbReference>
<dbReference type="PANTHER" id="PTHR43434">
    <property type="entry name" value="PHOSPHOGLYCOLATE PHOSPHATASE"/>
    <property type="match status" value="1"/>
</dbReference>
<dbReference type="NCBIfam" id="TIGR01549">
    <property type="entry name" value="HAD-SF-IA-v1"/>
    <property type="match status" value="1"/>
</dbReference>
<dbReference type="Proteomes" id="UP001560573">
    <property type="component" value="Unassembled WGS sequence"/>
</dbReference>
<dbReference type="Pfam" id="PF00702">
    <property type="entry name" value="Hydrolase"/>
    <property type="match status" value="1"/>
</dbReference>
<dbReference type="InterPro" id="IPR023214">
    <property type="entry name" value="HAD_sf"/>
</dbReference>
<evidence type="ECO:0000313" key="1">
    <source>
        <dbReference type="EMBL" id="MEX6690679.1"/>
    </source>
</evidence>
<gene>
    <name evidence="1" type="ORF">QTN47_24445</name>
</gene>
<dbReference type="InterPro" id="IPR050155">
    <property type="entry name" value="HAD-like_hydrolase_sf"/>
</dbReference>
<comment type="caution">
    <text evidence="1">The sequence shown here is derived from an EMBL/GenBank/DDBJ whole genome shotgun (WGS) entry which is preliminary data.</text>
</comment>
<organism evidence="1 2">
    <name type="scientific">Danxiaibacter flavus</name>
    <dbReference type="NCBI Taxonomy" id="3049108"/>
    <lineage>
        <taxon>Bacteria</taxon>
        <taxon>Pseudomonadati</taxon>
        <taxon>Bacteroidota</taxon>
        <taxon>Chitinophagia</taxon>
        <taxon>Chitinophagales</taxon>
        <taxon>Chitinophagaceae</taxon>
        <taxon>Danxiaibacter</taxon>
    </lineage>
</organism>
<keyword evidence="2" id="KW-1185">Reference proteome</keyword>
<dbReference type="InterPro" id="IPR006439">
    <property type="entry name" value="HAD-SF_hydro_IA"/>
</dbReference>
<dbReference type="NCBIfam" id="TIGR03351">
    <property type="entry name" value="PhnX-like"/>
    <property type="match status" value="1"/>
</dbReference>
<proteinExistence type="predicted"/>
<dbReference type="EMBL" id="JAULBC010000010">
    <property type="protein sequence ID" value="MEX6690679.1"/>
    <property type="molecule type" value="Genomic_DNA"/>
</dbReference>
<dbReference type="Gene3D" id="1.10.150.240">
    <property type="entry name" value="Putative phosphatase, domain 2"/>
    <property type="match status" value="1"/>
</dbReference>
<accession>A0ABV3ZPP1</accession>
<dbReference type="Gene3D" id="3.40.50.1000">
    <property type="entry name" value="HAD superfamily/HAD-like"/>
    <property type="match status" value="1"/>
</dbReference>
<dbReference type="PANTHER" id="PTHR43434:SF19">
    <property type="entry name" value="PHOSPHONOACETALDEHYDE HYDROLASE"/>
    <property type="match status" value="1"/>
</dbReference>
<dbReference type="SFLD" id="SFLDS00003">
    <property type="entry name" value="Haloacid_Dehalogenase"/>
    <property type="match status" value="1"/>
</dbReference>
<dbReference type="RefSeq" id="WP_369332094.1">
    <property type="nucleotide sequence ID" value="NZ_JAULBC010000010.1"/>
</dbReference>